<dbReference type="EMBL" id="MT144724">
    <property type="protein sequence ID" value="QJH98276.1"/>
    <property type="molecule type" value="Genomic_DNA"/>
</dbReference>
<dbReference type="AlphaFoldDB" id="A0A6H1ZKX4"/>
<name>A0A6H1ZKX4_9ZZZZ</name>
<reference evidence="1" key="1">
    <citation type="submission" date="2020-03" db="EMBL/GenBank/DDBJ databases">
        <title>The deep terrestrial virosphere.</title>
        <authorList>
            <person name="Holmfeldt K."/>
            <person name="Nilsson E."/>
            <person name="Simone D."/>
            <person name="Lopez-Fernandez M."/>
            <person name="Wu X."/>
            <person name="de Brujin I."/>
            <person name="Lundin D."/>
            <person name="Andersson A."/>
            <person name="Bertilsson S."/>
            <person name="Dopson M."/>
        </authorList>
    </citation>
    <scope>NUCLEOTIDE SEQUENCE</scope>
    <source>
        <strain evidence="1">TM448A01029</strain>
        <strain evidence="2">TM448B01253</strain>
    </source>
</reference>
<protein>
    <submittedName>
        <fullName evidence="1">Uncharacterized protein</fullName>
    </submittedName>
</protein>
<organism evidence="1">
    <name type="scientific">viral metagenome</name>
    <dbReference type="NCBI Taxonomy" id="1070528"/>
    <lineage>
        <taxon>unclassified sequences</taxon>
        <taxon>metagenomes</taxon>
        <taxon>organismal metagenomes</taxon>
    </lineage>
</organism>
<evidence type="ECO:0000313" key="2">
    <source>
        <dbReference type="EMBL" id="QJH98276.1"/>
    </source>
</evidence>
<accession>A0A6H1ZKX4</accession>
<gene>
    <name evidence="1" type="ORF">TM448A01029_0004</name>
    <name evidence="2" type="ORF">TM448B01253_0022</name>
</gene>
<sequence>MVKKAVRINIDKVEKLAQIIHSDLEKAKFSFSVIELLYASYLITARMEQAIRMSHLQRKVLK</sequence>
<proteinExistence type="predicted"/>
<evidence type="ECO:0000313" key="1">
    <source>
        <dbReference type="EMBL" id="QJA48576.1"/>
    </source>
</evidence>
<dbReference type="EMBL" id="MT144091">
    <property type="protein sequence ID" value="QJA48576.1"/>
    <property type="molecule type" value="Genomic_DNA"/>
</dbReference>